<dbReference type="InterPro" id="IPR052623">
    <property type="entry name" value="DAAF5"/>
</dbReference>
<reference evidence="3" key="1">
    <citation type="submission" date="2021-01" db="EMBL/GenBank/DDBJ databases">
        <authorList>
            <person name="Corre E."/>
            <person name="Pelletier E."/>
            <person name="Niang G."/>
            <person name="Scheremetjew M."/>
            <person name="Finn R."/>
            <person name="Kale V."/>
            <person name="Holt S."/>
            <person name="Cochrane G."/>
            <person name="Meng A."/>
            <person name="Brown T."/>
            <person name="Cohen L."/>
        </authorList>
    </citation>
    <scope>NUCLEOTIDE SEQUENCE</scope>
    <source>
        <strain evidence="3">MM31A-1</strain>
    </source>
</reference>
<dbReference type="PROSITE" id="PS50077">
    <property type="entry name" value="HEAT_REPEAT"/>
    <property type="match status" value="1"/>
</dbReference>
<dbReference type="InterPro" id="IPR016024">
    <property type="entry name" value="ARM-type_fold"/>
</dbReference>
<dbReference type="EMBL" id="HBIO01018874">
    <property type="protein sequence ID" value="CAE0469668.1"/>
    <property type="molecule type" value="Transcribed_RNA"/>
</dbReference>
<name>A0A7S3Q9X8_9STRA</name>
<dbReference type="SUPFAM" id="SSF48371">
    <property type="entry name" value="ARM repeat"/>
    <property type="match status" value="1"/>
</dbReference>
<dbReference type="PANTHER" id="PTHR16216:SF2">
    <property type="entry name" value="DYNEIN AXONEMAL ASSEMBLY FACTOR 5"/>
    <property type="match status" value="1"/>
</dbReference>
<dbReference type="InterPro" id="IPR021133">
    <property type="entry name" value="HEAT_type_2"/>
</dbReference>
<feature type="region of interest" description="Disordered" evidence="2">
    <location>
        <begin position="462"/>
        <end position="506"/>
    </location>
</feature>
<evidence type="ECO:0000313" key="3">
    <source>
        <dbReference type="EMBL" id="CAE0469668.1"/>
    </source>
</evidence>
<evidence type="ECO:0000256" key="1">
    <source>
        <dbReference type="PROSITE-ProRule" id="PRU00103"/>
    </source>
</evidence>
<accession>A0A7S3Q9X8</accession>
<protein>
    <submittedName>
        <fullName evidence="3">Uncharacterized protein</fullName>
    </submittedName>
</protein>
<dbReference type="Gene3D" id="1.25.10.10">
    <property type="entry name" value="Leucine-rich Repeat Variant"/>
    <property type="match status" value="1"/>
</dbReference>
<dbReference type="AlphaFoldDB" id="A0A7S3Q9X8"/>
<organism evidence="3">
    <name type="scientific">Chaetoceros debilis</name>
    <dbReference type="NCBI Taxonomy" id="122233"/>
    <lineage>
        <taxon>Eukaryota</taxon>
        <taxon>Sar</taxon>
        <taxon>Stramenopiles</taxon>
        <taxon>Ochrophyta</taxon>
        <taxon>Bacillariophyta</taxon>
        <taxon>Coscinodiscophyceae</taxon>
        <taxon>Chaetocerotophycidae</taxon>
        <taxon>Chaetocerotales</taxon>
        <taxon>Chaetocerotaceae</taxon>
        <taxon>Chaetoceros</taxon>
    </lineage>
</organism>
<feature type="region of interest" description="Disordered" evidence="2">
    <location>
        <begin position="215"/>
        <end position="235"/>
    </location>
</feature>
<evidence type="ECO:0000256" key="2">
    <source>
        <dbReference type="SAM" id="MobiDB-lite"/>
    </source>
</evidence>
<sequence length="1225" mass="133455">MSTQSTPTTSPKTSLMLPFEIKECLEDIIQSYKFNNYILCRNALKNFEHMICPELGSWKILQILTYDNSNNSSSNKSEHVPLAMFPSSSLSSLTLSSSSFSSILLEMISNRNDNGNGNDENLVTVLVPESCRERASNCLFALIQNLKFVTRTRSSMAKEAEAGAEGSRNGVNHDADAAKSVSGELDHEEMQIQNLLCRLFQKYCPIFARRFAPSSKETRKKNNENSNKSSGHNNNKALEEAEEIRFILVQIMSALIEALRACSCSSDCTRMTKKKSNVNTTSSSDTMAMSIGMTGASNILLQSLAKCALLDPYPDLQRESCKLLMQMCQCHAYAFPTVISLGAELLLRSLVGSSVEIVESPLLNFHTDTSRSMEESRMMSFLTIDDDDAEGDASNEVSDPDGLLKQQQQNVNVLSSLSMPMPGSGSNTFNSKDSLLHHRHAKTRILALEALAEVMRCFSANSNASESVPVSSPRGDNDGDDDRSKSDDNVNNANATHHSDDAEVQLRVQNNGNPSKVWGDTFVNKLMSQVLPNLETVAPYDKSASVRIALVKTVSDLLCLTFQFQFYNLPLEGDVSNEATRSAIRTRTTAMSRLIVLFIMGLSDDSDKIATNAALLCMDKVVPHMSQWLGKDYGFGCGFSKNDDAVRSLLVPFAREIVDMLLANIAGIIAVDHKQRHLDSLAFVVSRLISAQGCTEYGSLWEYSRVMKVIIVLCKSFSSDEKEIFRSAMKCANALGGNVDSRGVALTIVLSSIRGDIASGGNNIGDKIEMSARTSIIISSPNQCAAALYFLSGLLRGGSSQAETETPAKGISGAFESSLVEISSTMVHERLLQYLHVSPRQFAYSLLDICGAVIDLIISSGQSCDGNYVAGNSAIQDTLLCCIYLLSCGVTKAGAMRLLDSFAQGLTGVKDVSQLLDIYFDDLFELITKELHEPTGAVWEFGDINVKAFDSLLRTCHGETIGHKMGKIGPILESHLSGEAISSLTTAPSSESKEDVQLIFQTKLFIMALVQSIVSNPDLPKKYVQPFAEALLTNAVIPNLVWQVGSHASALRKLSAAVLLSILQGGTSTLTICKLCPELLPILKSTLGDDDGIIRELVSVSLSKIFEALPAVLGEQAIDKLYPELMRGLDDGNENVRFASCDALRNFLRCAPAANYRGTAIEYMVENLFVHLDDPNPGLQEKVYAALVAAVSVDPAVVAKNAEASIFSHRHSKYCKKLLNLACDK</sequence>
<dbReference type="InterPro" id="IPR011989">
    <property type="entry name" value="ARM-like"/>
</dbReference>
<feature type="compositionally biased region" description="Low complexity" evidence="2">
    <location>
        <begin position="224"/>
        <end position="235"/>
    </location>
</feature>
<feature type="repeat" description="HEAT" evidence="1">
    <location>
        <begin position="1079"/>
        <end position="1116"/>
    </location>
</feature>
<proteinExistence type="predicted"/>
<gene>
    <name evidence="3" type="ORF">CDEB00056_LOCUS14521</name>
</gene>
<dbReference type="PANTHER" id="PTHR16216">
    <property type="entry name" value="DYNEIN ASSEMBLY FACTOR 5, AXONEMAL"/>
    <property type="match status" value="1"/>
</dbReference>